<dbReference type="InterPro" id="IPR025489">
    <property type="entry name" value="DUF4381"/>
</dbReference>
<comment type="caution">
    <text evidence="2">The sequence shown here is derived from an EMBL/GenBank/DDBJ whole genome shotgun (WGS) entry which is preliminary data.</text>
</comment>
<reference evidence="2 3" key="1">
    <citation type="submission" date="2024-04" db="EMBL/GenBank/DDBJ databases">
        <title>Draft genome sequence of Thalassolituus maritimus NBRC 116585.</title>
        <authorList>
            <person name="Miyakawa T."/>
            <person name="Kusuya Y."/>
            <person name="Miura T."/>
        </authorList>
    </citation>
    <scope>NUCLEOTIDE SEQUENCE [LARGE SCALE GENOMIC DNA]</scope>
    <source>
        <strain evidence="2 3">5NW40-0001</strain>
    </source>
</reference>
<proteinExistence type="predicted"/>
<protein>
    <recommendedName>
        <fullName evidence="4">DUF4381 domain-containing protein</fullName>
    </recommendedName>
</protein>
<sequence length="175" mass="19928">MNTPGMNPLAAQLADIIEPAPIGWFPPAWGWWVLLVLLLAVIGVATWWVRVWLQQRRLLLVADTLLDQALEQYQTTQDSQRYCQSLNQIMKRYWKACAPTATHVLSLSGNDWVETVMRAAPSSGLAKNTQQALAEGAYQPLHELKVNDLDQDVRRWLRKAKPAHIRRASQEPEHV</sequence>
<keyword evidence="1" id="KW-0472">Membrane</keyword>
<organism evidence="2 3">
    <name type="scientific">Thalassolituus maritimus</name>
    <dbReference type="NCBI Taxonomy" id="484498"/>
    <lineage>
        <taxon>Bacteria</taxon>
        <taxon>Pseudomonadati</taxon>
        <taxon>Pseudomonadota</taxon>
        <taxon>Gammaproteobacteria</taxon>
        <taxon>Oceanospirillales</taxon>
        <taxon>Oceanospirillaceae</taxon>
        <taxon>Thalassolituus</taxon>
    </lineage>
</organism>
<dbReference type="EMBL" id="BAABWH010000001">
    <property type="protein sequence ID" value="GAA6143942.1"/>
    <property type="molecule type" value="Genomic_DNA"/>
</dbReference>
<keyword evidence="1" id="KW-1133">Transmembrane helix</keyword>
<evidence type="ECO:0000313" key="2">
    <source>
        <dbReference type="EMBL" id="GAA6143942.1"/>
    </source>
</evidence>
<keyword evidence="1" id="KW-0812">Transmembrane</keyword>
<dbReference type="Pfam" id="PF14316">
    <property type="entry name" value="DUF4381"/>
    <property type="match status" value="1"/>
</dbReference>
<feature type="transmembrane region" description="Helical" evidence="1">
    <location>
        <begin position="29"/>
        <end position="49"/>
    </location>
</feature>
<evidence type="ECO:0000313" key="3">
    <source>
        <dbReference type="Proteomes" id="UP001481413"/>
    </source>
</evidence>
<accession>A0ABP9ZUX3</accession>
<keyword evidence="3" id="KW-1185">Reference proteome</keyword>
<evidence type="ECO:0008006" key="4">
    <source>
        <dbReference type="Google" id="ProtNLM"/>
    </source>
</evidence>
<name>A0ABP9ZUX3_9GAMM</name>
<dbReference type="RefSeq" id="WP_353292894.1">
    <property type="nucleotide sequence ID" value="NZ_BAABWH010000001.1"/>
</dbReference>
<evidence type="ECO:0000256" key="1">
    <source>
        <dbReference type="SAM" id="Phobius"/>
    </source>
</evidence>
<dbReference type="Proteomes" id="UP001481413">
    <property type="component" value="Unassembled WGS sequence"/>
</dbReference>
<gene>
    <name evidence="2" type="ORF">NBRC116585_00590</name>
</gene>